<dbReference type="EMBL" id="MFFM01000009">
    <property type="protein sequence ID" value="OGF14107.1"/>
    <property type="molecule type" value="Genomic_DNA"/>
</dbReference>
<evidence type="ECO:0000256" key="8">
    <source>
        <dbReference type="ARBA" id="ARBA00022840"/>
    </source>
</evidence>
<comment type="caution">
    <text evidence="18">The sequence shown here is derived from an EMBL/GenBank/DDBJ whole genome shotgun (WGS) entry which is preliminary data.</text>
</comment>
<dbReference type="InterPro" id="IPR027417">
    <property type="entry name" value="P-loop_NTPase"/>
</dbReference>
<comment type="catalytic activity">
    <reaction evidence="14">
        <text>ATP + H2O = ADP + phosphate + H(+)</text>
        <dbReference type="Rhea" id="RHEA:13065"/>
        <dbReference type="ChEBI" id="CHEBI:15377"/>
        <dbReference type="ChEBI" id="CHEBI:15378"/>
        <dbReference type="ChEBI" id="CHEBI:30616"/>
        <dbReference type="ChEBI" id="CHEBI:43474"/>
        <dbReference type="ChEBI" id="CHEBI:456216"/>
        <dbReference type="EC" id="5.6.2.4"/>
    </reaction>
</comment>
<feature type="domain" description="UvrD-like helicase C-terminal" evidence="17">
    <location>
        <begin position="308"/>
        <end position="620"/>
    </location>
</feature>
<evidence type="ECO:0000259" key="16">
    <source>
        <dbReference type="PROSITE" id="PS51198"/>
    </source>
</evidence>
<dbReference type="InterPro" id="IPR011335">
    <property type="entry name" value="Restrct_endonuc-II-like"/>
</dbReference>
<evidence type="ECO:0000256" key="10">
    <source>
        <dbReference type="ARBA" id="ARBA00023204"/>
    </source>
</evidence>
<evidence type="ECO:0000256" key="5">
    <source>
        <dbReference type="ARBA" id="ARBA00022801"/>
    </source>
</evidence>
<dbReference type="AlphaFoldDB" id="A0A1F5RHT4"/>
<sequence length="977" mass="111840">MSMELNRSQESAVKHGNGPLLIIAGAGTGKTRVITERIRYLIESKKAKPSEILALTFTEKASREMSDRVDAGLPIGHEEIWISTFHSFCERLLRQDGLEIGLDTSYRILAEPEVWLFVRQNLFKFHLDYYRPLSNPAQFIHALLRVISRAKDEDISAERYLKWAEDNNKKASDLKSDDKATLEDASKQLEVARAYLDYQKLMLDQGFMDFADLQTYCLKALREKPSLGMKYQKRFRYILVDEYQDTNYSQNQMLKLLVGQEKNITVCGDDDQSIYKFRGASISNILQFRRDYPEAETVVLTDNYRSGQKILDAAYRLIQFNNPDRLEASEKVDKKLGSLAGKADNDIRYLSFKSAEDEASWVSEEIWRQLQAGERKPSDFAILSRNNDYLLPFVTALKQRGIPYQLVGNRGLYDLEEVKNLIAYIQVLYNFYDNPALFRLLTLECFELPMEDITRLLGHSRLINQPLYETISATVNPEPGGGDGADASIYKAAQKKEFSALKAIPLESIEKIKKIKDLIETHLELSRRQPASLVLLDFIRQTNYARIGGFPETPEEELRIKNIGLFLAKLNQFESLSGDRTVKGFAEWLKLMDEAGDDPAQAVIEDVDVVTLSTVHSAKGLEYPMVFMVQLAQLRFPGRNLGDQIELPDELVPEDRPAGDFHIQEERRLFYVGLTRAREQLYLTAAEMYTAKKVFKPSAFIAEALGETPPQMIPAGVGLLPEAAQTKALVWEQRPLPSPAEVRRFSYSQFKDYEKCPRFYKLKYILKIPETPAHNASFGKSIHDALNEYHQNLTAGKSISGEQLKEIYRKRWVPVGYKSQEHEQAMYQEGLELLEKYCQMDARRDSTPEMLEKEFSVRLASCQLVGRIDRIDRLPDGDYEVIDYKTGKSRPQKEVDKDEQLTVYALACHQALGLKPKIYSLYFVKQGEKISTVRSEKQMEEIKSAVNQTVEDIRAGNFKPVKNERTCGQCQYQIICG</sequence>
<dbReference type="Pfam" id="PF00580">
    <property type="entry name" value="UvrD-helicase"/>
    <property type="match status" value="1"/>
</dbReference>
<comment type="similarity">
    <text evidence="1">Belongs to the helicase family. UvrD subfamily.</text>
</comment>
<dbReference type="Pfam" id="PF13361">
    <property type="entry name" value="UvrD_C"/>
    <property type="match status" value="1"/>
</dbReference>
<protein>
    <recommendedName>
        <fullName evidence="13">DNA 3'-5' helicase</fullName>
        <ecNumber evidence="13">5.6.2.4</ecNumber>
    </recommendedName>
</protein>
<dbReference type="Proteomes" id="UP000177230">
    <property type="component" value="Unassembled WGS sequence"/>
</dbReference>
<feature type="domain" description="UvrD-like helicase ATP-binding" evidence="16">
    <location>
        <begin position="3"/>
        <end position="307"/>
    </location>
</feature>
<reference evidence="18 19" key="1">
    <citation type="journal article" date="2016" name="Nat. Commun.">
        <title>Thousands of microbial genomes shed light on interconnected biogeochemical processes in an aquifer system.</title>
        <authorList>
            <person name="Anantharaman K."/>
            <person name="Brown C.T."/>
            <person name="Hug L.A."/>
            <person name="Sharon I."/>
            <person name="Castelle C.J."/>
            <person name="Probst A.J."/>
            <person name="Thomas B.C."/>
            <person name="Singh A."/>
            <person name="Wilkins M.J."/>
            <person name="Karaoz U."/>
            <person name="Brodie E.L."/>
            <person name="Williams K.H."/>
            <person name="Hubbard S.S."/>
            <person name="Banfield J.F."/>
        </authorList>
    </citation>
    <scope>NUCLEOTIDE SEQUENCE [LARGE SCALE GENOMIC DNA]</scope>
</reference>
<dbReference type="Gene3D" id="1.10.10.160">
    <property type="match status" value="1"/>
</dbReference>
<keyword evidence="7" id="KW-0269">Exonuclease</keyword>
<dbReference type="GO" id="GO:0003677">
    <property type="term" value="F:DNA binding"/>
    <property type="evidence" value="ECO:0007669"/>
    <property type="project" value="UniProtKB-KW"/>
</dbReference>
<dbReference type="SUPFAM" id="SSF52980">
    <property type="entry name" value="Restriction endonuclease-like"/>
    <property type="match status" value="1"/>
</dbReference>
<dbReference type="PANTHER" id="PTHR11070:SF2">
    <property type="entry name" value="ATP-DEPENDENT DNA HELICASE SRS2"/>
    <property type="match status" value="1"/>
</dbReference>
<accession>A0A1F5RHT4</accession>
<dbReference type="GO" id="GO:0004527">
    <property type="term" value="F:exonuclease activity"/>
    <property type="evidence" value="ECO:0007669"/>
    <property type="project" value="UniProtKB-KW"/>
</dbReference>
<gene>
    <name evidence="18" type="ORF">A2024_06150</name>
</gene>
<dbReference type="InterPro" id="IPR013986">
    <property type="entry name" value="DExx_box_DNA_helicase_dom_sf"/>
</dbReference>
<dbReference type="Gene3D" id="1.10.486.10">
    <property type="entry name" value="PCRA, domain 4"/>
    <property type="match status" value="1"/>
</dbReference>
<keyword evidence="8 15" id="KW-0067">ATP-binding</keyword>
<dbReference type="GO" id="GO:0000725">
    <property type="term" value="P:recombinational repair"/>
    <property type="evidence" value="ECO:0007669"/>
    <property type="project" value="TreeGrafter"/>
</dbReference>
<dbReference type="GO" id="GO:0043138">
    <property type="term" value="F:3'-5' DNA helicase activity"/>
    <property type="evidence" value="ECO:0007669"/>
    <property type="project" value="UniProtKB-EC"/>
</dbReference>
<evidence type="ECO:0000256" key="7">
    <source>
        <dbReference type="ARBA" id="ARBA00022839"/>
    </source>
</evidence>
<evidence type="ECO:0000259" key="17">
    <source>
        <dbReference type="PROSITE" id="PS51217"/>
    </source>
</evidence>
<dbReference type="Gene3D" id="3.40.50.300">
    <property type="entry name" value="P-loop containing nucleotide triphosphate hydrolases"/>
    <property type="match status" value="2"/>
</dbReference>
<evidence type="ECO:0000313" key="19">
    <source>
        <dbReference type="Proteomes" id="UP000177230"/>
    </source>
</evidence>
<name>A0A1F5RHT4_9BACT</name>
<organism evidence="18 19">
    <name type="scientific">Candidatus Edwardsbacteria bacterium GWF2_54_11</name>
    <dbReference type="NCBI Taxonomy" id="1817851"/>
    <lineage>
        <taxon>Bacteria</taxon>
        <taxon>Candidatus Edwardsiibacteriota</taxon>
    </lineage>
</organism>
<evidence type="ECO:0000256" key="11">
    <source>
        <dbReference type="ARBA" id="ARBA00023235"/>
    </source>
</evidence>
<dbReference type="InterPro" id="IPR014016">
    <property type="entry name" value="UvrD-like_ATP-bd"/>
</dbReference>
<keyword evidence="9" id="KW-0238">DNA-binding</keyword>
<dbReference type="Gene3D" id="3.90.320.10">
    <property type="match status" value="1"/>
</dbReference>
<keyword evidence="2" id="KW-0540">Nuclease</keyword>
<evidence type="ECO:0000256" key="15">
    <source>
        <dbReference type="PROSITE-ProRule" id="PRU00560"/>
    </source>
</evidence>
<proteinExistence type="inferred from homology"/>
<evidence type="ECO:0000256" key="4">
    <source>
        <dbReference type="ARBA" id="ARBA00022763"/>
    </source>
</evidence>
<evidence type="ECO:0000256" key="14">
    <source>
        <dbReference type="ARBA" id="ARBA00048988"/>
    </source>
</evidence>
<dbReference type="GO" id="GO:0005524">
    <property type="term" value="F:ATP binding"/>
    <property type="evidence" value="ECO:0007669"/>
    <property type="project" value="UniProtKB-UniRule"/>
</dbReference>
<evidence type="ECO:0000256" key="1">
    <source>
        <dbReference type="ARBA" id="ARBA00009922"/>
    </source>
</evidence>
<keyword evidence="4" id="KW-0227">DNA damage</keyword>
<dbReference type="PROSITE" id="PS51198">
    <property type="entry name" value="UVRD_HELICASE_ATP_BIND"/>
    <property type="match status" value="1"/>
</dbReference>
<evidence type="ECO:0000256" key="9">
    <source>
        <dbReference type="ARBA" id="ARBA00023125"/>
    </source>
</evidence>
<dbReference type="EC" id="5.6.2.4" evidence="13"/>
<keyword evidence="11" id="KW-0413">Isomerase</keyword>
<dbReference type="SUPFAM" id="SSF52540">
    <property type="entry name" value="P-loop containing nucleoside triphosphate hydrolases"/>
    <property type="match status" value="1"/>
</dbReference>
<evidence type="ECO:0000256" key="2">
    <source>
        <dbReference type="ARBA" id="ARBA00022722"/>
    </source>
</evidence>
<evidence type="ECO:0000256" key="6">
    <source>
        <dbReference type="ARBA" id="ARBA00022806"/>
    </source>
</evidence>
<dbReference type="PANTHER" id="PTHR11070">
    <property type="entry name" value="UVRD / RECB / PCRA DNA HELICASE FAMILY MEMBER"/>
    <property type="match status" value="1"/>
</dbReference>
<keyword evidence="5 15" id="KW-0378">Hydrolase</keyword>
<dbReference type="Pfam" id="PF12705">
    <property type="entry name" value="PDDEXK_1"/>
    <property type="match status" value="1"/>
</dbReference>
<dbReference type="CDD" id="cd17932">
    <property type="entry name" value="DEXQc_UvrD"/>
    <property type="match status" value="1"/>
</dbReference>
<keyword evidence="3 15" id="KW-0547">Nucleotide-binding</keyword>
<comment type="catalytic activity">
    <reaction evidence="12">
        <text>Couples ATP hydrolysis with the unwinding of duplex DNA by translocating in the 3'-5' direction.</text>
        <dbReference type="EC" id="5.6.2.4"/>
    </reaction>
</comment>
<evidence type="ECO:0000313" key="18">
    <source>
        <dbReference type="EMBL" id="OGF14107.1"/>
    </source>
</evidence>
<keyword evidence="10" id="KW-0234">DNA repair</keyword>
<dbReference type="InterPro" id="IPR038726">
    <property type="entry name" value="PDDEXK_AddAB-type"/>
</dbReference>
<evidence type="ECO:0000256" key="13">
    <source>
        <dbReference type="ARBA" id="ARBA00034808"/>
    </source>
</evidence>
<dbReference type="PROSITE" id="PS51217">
    <property type="entry name" value="UVRD_HELICASE_CTER"/>
    <property type="match status" value="1"/>
</dbReference>
<keyword evidence="6 15" id="KW-0347">Helicase</keyword>
<feature type="binding site" evidence="15">
    <location>
        <begin position="24"/>
        <end position="31"/>
    </location>
    <ligand>
        <name>ATP</name>
        <dbReference type="ChEBI" id="CHEBI:30616"/>
    </ligand>
</feature>
<dbReference type="InterPro" id="IPR014017">
    <property type="entry name" value="DNA_helicase_UvrD-like_C"/>
</dbReference>
<evidence type="ECO:0000256" key="3">
    <source>
        <dbReference type="ARBA" id="ARBA00022741"/>
    </source>
</evidence>
<dbReference type="InterPro" id="IPR011604">
    <property type="entry name" value="PDDEXK-like_dom_sf"/>
</dbReference>
<dbReference type="InterPro" id="IPR000212">
    <property type="entry name" value="DNA_helicase_UvrD/REP"/>
</dbReference>
<evidence type="ECO:0000256" key="12">
    <source>
        <dbReference type="ARBA" id="ARBA00034617"/>
    </source>
</evidence>